<dbReference type="AlphaFoldDB" id="A0A0B6YM59"/>
<accession>A0A0B6YM59</accession>
<feature type="non-terminal residue" evidence="2">
    <location>
        <position position="1"/>
    </location>
</feature>
<evidence type="ECO:0000259" key="1">
    <source>
        <dbReference type="Pfam" id="PF12054"/>
    </source>
</evidence>
<dbReference type="InterPro" id="IPR022707">
    <property type="entry name" value="Mot1_central_dom"/>
</dbReference>
<reference evidence="2" key="1">
    <citation type="submission" date="2014-12" db="EMBL/GenBank/DDBJ databases">
        <title>Insight into the proteome of Arion vulgaris.</title>
        <authorList>
            <person name="Aradska J."/>
            <person name="Bulat T."/>
            <person name="Smidak R."/>
            <person name="Sarate P."/>
            <person name="Gangsoo J."/>
            <person name="Sialana F."/>
            <person name="Bilban M."/>
            <person name="Lubec G."/>
        </authorList>
    </citation>
    <scope>NUCLEOTIDE SEQUENCE</scope>
    <source>
        <tissue evidence="2">Skin</tissue>
    </source>
</reference>
<feature type="non-terminal residue" evidence="2">
    <location>
        <position position="198"/>
    </location>
</feature>
<name>A0A0B6YM59_9EUPU</name>
<evidence type="ECO:0000313" key="2">
    <source>
        <dbReference type="EMBL" id="CEK57318.1"/>
    </source>
</evidence>
<protein>
    <recommendedName>
        <fullName evidence="1">Mot1 central domain-containing protein</fullName>
    </recommendedName>
</protein>
<dbReference type="EMBL" id="HACG01010453">
    <property type="protein sequence ID" value="CEK57318.1"/>
    <property type="molecule type" value="Transcribed_RNA"/>
</dbReference>
<feature type="domain" description="Mot1 central" evidence="1">
    <location>
        <begin position="1"/>
        <end position="179"/>
    </location>
</feature>
<sequence length="198" mass="22256">QPPRMAYDPNLLIEAKHKPRENPAGKLAKFHPEPKIMIVTDSKYYIGGCDASAGSTPEKDAAVYRARVFGARLYGMLVDHLCRPDLSVPPGHEQPVMFLGKLLQFHLNGKSAVQRFVVGQAVYYWAIQRSPCPCPPEVITQLMTCLGELIYFDEIAVSFTRMQNDCQDFLASLKQNGVNLDETYPPRQLLTLDETYPP</sequence>
<proteinExistence type="predicted"/>
<organism evidence="2">
    <name type="scientific">Arion vulgaris</name>
    <dbReference type="NCBI Taxonomy" id="1028688"/>
    <lineage>
        <taxon>Eukaryota</taxon>
        <taxon>Metazoa</taxon>
        <taxon>Spiralia</taxon>
        <taxon>Lophotrochozoa</taxon>
        <taxon>Mollusca</taxon>
        <taxon>Gastropoda</taxon>
        <taxon>Heterobranchia</taxon>
        <taxon>Euthyneura</taxon>
        <taxon>Panpulmonata</taxon>
        <taxon>Eupulmonata</taxon>
        <taxon>Stylommatophora</taxon>
        <taxon>Helicina</taxon>
        <taxon>Arionoidea</taxon>
        <taxon>Arionidae</taxon>
        <taxon>Arion</taxon>
    </lineage>
</organism>
<gene>
    <name evidence="2" type="primary">ORF29855</name>
</gene>
<dbReference type="Pfam" id="PF12054">
    <property type="entry name" value="DUF3535"/>
    <property type="match status" value="1"/>
</dbReference>